<dbReference type="EMBL" id="LAZR01000399">
    <property type="protein sequence ID" value="KKN70668.1"/>
    <property type="molecule type" value="Genomic_DNA"/>
</dbReference>
<evidence type="ECO:0000313" key="1">
    <source>
        <dbReference type="EMBL" id="KKN70668.1"/>
    </source>
</evidence>
<organism evidence="1">
    <name type="scientific">marine sediment metagenome</name>
    <dbReference type="NCBI Taxonomy" id="412755"/>
    <lineage>
        <taxon>unclassified sequences</taxon>
        <taxon>metagenomes</taxon>
        <taxon>ecological metagenomes</taxon>
    </lineage>
</organism>
<dbReference type="AlphaFoldDB" id="A0A0F9VY69"/>
<protein>
    <submittedName>
        <fullName evidence="1">Uncharacterized protein</fullName>
    </submittedName>
</protein>
<name>A0A0F9VY69_9ZZZZ</name>
<reference evidence="1" key="1">
    <citation type="journal article" date="2015" name="Nature">
        <title>Complex archaea that bridge the gap between prokaryotes and eukaryotes.</title>
        <authorList>
            <person name="Spang A."/>
            <person name="Saw J.H."/>
            <person name="Jorgensen S.L."/>
            <person name="Zaremba-Niedzwiedzka K."/>
            <person name="Martijn J."/>
            <person name="Lind A.E."/>
            <person name="van Eijk R."/>
            <person name="Schleper C."/>
            <person name="Guy L."/>
            <person name="Ettema T.J."/>
        </authorList>
    </citation>
    <scope>NUCLEOTIDE SEQUENCE</scope>
</reference>
<sequence length="71" mass="7801">MATRIRPDGTELNCCLECDDHQDHEVISPCGCLVLGLRNIPQAVDRGAQLFPTWCSLPRGGYDLVTSKEGK</sequence>
<gene>
    <name evidence="1" type="ORF">LCGC14_0428230</name>
</gene>
<comment type="caution">
    <text evidence="1">The sequence shown here is derived from an EMBL/GenBank/DDBJ whole genome shotgun (WGS) entry which is preliminary data.</text>
</comment>
<proteinExistence type="predicted"/>
<accession>A0A0F9VY69</accession>